<protein>
    <submittedName>
        <fullName evidence="1">Uncharacterized protein</fullName>
    </submittedName>
</protein>
<comment type="caution">
    <text evidence="1">The sequence shown here is derived from an EMBL/GenBank/DDBJ whole genome shotgun (WGS) entry which is preliminary data.</text>
</comment>
<dbReference type="EMBL" id="JAPYYP010000008">
    <property type="protein sequence ID" value="MDA5108557.1"/>
    <property type="molecule type" value="Genomic_DNA"/>
</dbReference>
<name>A0A9X3Z385_9BACL</name>
<organism evidence="1 2">
    <name type="scientific">Brevibacillus thermoruber</name>
    <dbReference type="NCBI Taxonomy" id="33942"/>
    <lineage>
        <taxon>Bacteria</taxon>
        <taxon>Bacillati</taxon>
        <taxon>Bacillota</taxon>
        <taxon>Bacilli</taxon>
        <taxon>Bacillales</taxon>
        <taxon>Paenibacillaceae</taxon>
        <taxon>Brevibacillus</taxon>
    </lineage>
</organism>
<dbReference type="AlphaFoldDB" id="A0A9X3Z385"/>
<gene>
    <name evidence="1" type="ORF">O3V59_09300</name>
</gene>
<evidence type="ECO:0000313" key="1">
    <source>
        <dbReference type="EMBL" id="MDA5108557.1"/>
    </source>
</evidence>
<keyword evidence="2" id="KW-1185">Reference proteome</keyword>
<accession>A0A9X3Z385</accession>
<reference evidence="1" key="1">
    <citation type="submission" date="2022-12" db="EMBL/GenBank/DDBJ databases">
        <title>Draft genome sequence of the thermophilic strain Brevibacillus thermoruber HT42, isolated from Los Humeros, Puebla, Mexico, with biotechnological potential.</title>
        <authorList>
            <person name="Lara Sanchez J."/>
            <person name="Solis Palacios R."/>
            <person name="Bustos Baena A.S."/>
            <person name="Ruz Baez A.E."/>
            <person name="Espinosa Luna G."/>
            <person name="Oliart Ros R.M."/>
        </authorList>
    </citation>
    <scope>NUCLEOTIDE SEQUENCE</scope>
    <source>
        <strain evidence="1">HT42</strain>
    </source>
</reference>
<evidence type="ECO:0000313" key="2">
    <source>
        <dbReference type="Proteomes" id="UP001151071"/>
    </source>
</evidence>
<dbReference type="Proteomes" id="UP001151071">
    <property type="component" value="Unassembled WGS sequence"/>
</dbReference>
<proteinExistence type="predicted"/>
<dbReference type="RefSeq" id="WP_035289631.1">
    <property type="nucleotide sequence ID" value="NZ_JAPYYP010000008.1"/>
</dbReference>
<sequence length="80" mass="9105">MNAEPITPTFYFAVSWRKAAAIRRELNKRSIPRMITSLPSGEVAFLFPDLPVHLYVRVRQIFGMHGVPLSIVEPTPIVQE</sequence>